<protein>
    <submittedName>
        <fullName evidence="2">F-box protein</fullName>
    </submittedName>
</protein>
<name>A0ABD1AE19_CARAN</name>
<dbReference type="PANTHER" id="PTHR31111:SF111">
    <property type="entry name" value="F-BOX DOMAIN-CONTAINING PROTEIN"/>
    <property type="match status" value="1"/>
</dbReference>
<organism evidence="2 3">
    <name type="scientific">Cardamine amara subsp. amara</name>
    <dbReference type="NCBI Taxonomy" id="228776"/>
    <lineage>
        <taxon>Eukaryota</taxon>
        <taxon>Viridiplantae</taxon>
        <taxon>Streptophyta</taxon>
        <taxon>Embryophyta</taxon>
        <taxon>Tracheophyta</taxon>
        <taxon>Spermatophyta</taxon>
        <taxon>Magnoliopsida</taxon>
        <taxon>eudicotyledons</taxon>
        <taxon>Gunneridae</taxon>
        <taxon>Pentapetalae</taxon>
        <taxon>rosids</taxon>
        <taxon>malvids</taxon>
        <taxon>Brassicales</taxon>
        <taxon>Brassicaceae</taxon>
        <taxon>Cardamineae</taxon>
        <taxon>Cardamine</taxon>
    </lineage>
</organism>
<dbReference type="AlphaFoldDB" id="A0ABD1AE19"/>
<evidence type="ECO:0000259" key="1">
    <source>
        <dbReference type="Pfam" id="PF08268"/>
    </source>
</evidence>
<evidence type="ECO:0000313" key="2">
    <source>
        <dbReference type="EMBL" id="KAL1205031.1"/>
    </source>
</evidence>
<evidence type="ECO:0000313" key="3">
    <source>
        <dbReference type="Proteomes" id="UP001558713"/>
    </source>
</evidence>
<proteinExistence type="predicted"/>
<comment type="caution">
    <text evidence="2">The sequence shown here is derived from an EMBL/GenBank/DDBJ whole genome shotgun (WGS) entry which is preliminary data.</text>
</comment>
<reference evidence="2 3" key="1">
    <citation type="submission" date="2024-04" db="EMBL/GenBank/DDBJ databases">
        <title>Genome assembly C_amara_ONT_v2.</title>
        <authorList>
            <person name="Yant L."/>
            <person name="Moore C."/>
            <person name="Slenker M."/>
        </authorList>
    </citation>
    <scope>NUCLEOTIDE SEQUENCE [LARGE SCALE GENOMIC DNA]</scope>
    <source>
        <tissue evidence="2">Leaf</tissue>
    </source>
</reference>
<dbReference type="NCBIfam" id="TIGR01640">
    <property type="entry name" value="F_box_assoc_1"/>
    <property type="match status" value="1"/>
</dbReference>
<keyword evidence="3" id="KW-1185">Reference proteome</keyword>
<gene>
    <name evidence="2" type="ORF">V5N11_016378</name>
</gene>
<accession>A0ABD1AE19</accession>
<dbReference type="Proteomes" id="UP001558713">
    <property type="component" value="Unassembled WGS sequence"/>
</dbReference>
<dbReference type="InterPro" id="IPR013187">
    <property type="entry name" value="F-box-assoc_dom_typ3"/>
</dbReference>
<dbReference type="EMBL" id="JBANAX010000525">
    <property type="protein sequence ID" value="KAL1205031.1"/>
    <property type="molecule type" value="Genomic_DNA"/>
</dbReference>
<sequence>MYSSIIRSQRFIKSFSSMSSTQSRFIVALSNVISFKPENKLVFLFSFSHEGEDSSSLVPNLEMVIPSVSFSLYSSCESLHGIVALKTQGGLILCNPSTEQAITVPPCLVSLFGYDPIDDQHKVVFGRSLSPHHELPGEHKVLTLGGGQGWRRIQVDFDYTVESPKEVCINGFVYFSAYSPTKPMNPCIVCFDVRSEKISYIKATRGCGLLAWDS</sequence>
<dbReference type="PANTHER" id="PTHR31111">
    <property type="entry name" value="BNAA05G37150D PROTEIN-RELATED"/>
    <property type="match status" value="1"/>
</dbReference>
<feature type="domain" description="F-box associated beta-propeller type 3" evidence="1">
    <location>
        <begin position="33"/>
        <end position="205"/>
    </location>
</feature>
<dbReference type="InterPro" id="IPR017451">
    <property type="entry name" value="F-box-assoc_interact_dom"/>
</dbReference>
<dbReference type="Pfam" id="PF08268">
    <property type="entry name" value="FBA_3"/>
    <property type="match status" value="1"/>
</dbReference>